<dbReference type="AlphaFoldDB" id="A0A1V6C406"/>
<evidence type="ECO:0000256" key="2">
    <source>
        <dbReference type="ARBA" id="ARBA00023002"/>
    </source>
</evidence>
<comment type="caution">
    <text evidence="5">The sequence shown here is derived from an EMBL/GenBank/DDBJ whole genome shotgun (WGS) entry which is preliminary data.</text>
</comment>
<dbReference type="EC" id="1.1.1.-" evidence="5"/>
<organism evidence="5">
    <name type="scientific">candidate division TA06 bacterium ADurb.Bin131</name>
    <dbReference type="NCBI Taxonomy" id="1852827"/>
    <lineage>
        <taxon>Bacteria</taxon>
        <taxon>Bacteria division TA06</taxon>
    </lineage>
</organism>
<dbReference type="Pfam" id="PF00676">
    <property type="entry name" value="E1_dh"/>
    <property type="match status" value="1"/>
</dbReference>
<name>A0A1V6C406_UNCT6</name>
<evidence type="ECO:0000313" key="5">
    <source>
        <dbReference type="EMBL" id="OQB71659.1"/>
    </source>
</evidence>
<dbReference type="Proteomes" id="UP000485562">
    <property type="component" value="Unassembled WGS sequence"/>
</dbReference>
<proteinExistence type="predicted"/>
<dbReference type="InterPro" id="IPR029061">
    <property type="entry name" value="THDP-binding"/>
</dbReference>
<dbReference type="InterPro" id="IPR050642">
    <property type="entry name" value="PDH_E1_Alpha_Subunit"/>
</dbReference>
<feature type="domain" description="Dehydrogenase E1 component" evidence="4">
    <location>
        <begin position="15"/>
        <end position="311"/>
    </location>
</feature>
<comment type="cofactor">
    <cofactor evidence="1">
        <name>thiamine diphosphate</name>
        <dbReference type="ChEBI" id="CHEBI:58937"/>
    </cofactor>
</comment>
<dbReference type="CDD" id="cd02000">
    <property type="entry name" value="TPP_E1_PDC_ADC_BCADC"/>
    <property type="match status" value="1"/>
</dbReference>
<dbReference type="GO" id="GO:0004739">
    <property type="term" value="F:pyruvate dehydrogenase (acetyl-transferring) activity"/>
    <property type="evidence" value="ECO:0007669"/>
    <property type="project" value="TreeGrafter"/>
</dbReference>
<protein>
    <submittedName>
        <fullName evidence="5">Acetoin:2,6-dichlorophenolindophenol oxidoreductase subunit alpha</fullName>
        <ecNumber evidence="5">1.1.1.-</ecNumber>
    </submittedName>
</protein>
<keyword evidence="2 5" id="KW-0560">Oxidoreductase</keyword>
<accession>A0A1V6C406</accession>
<dbReference type="PANTHER" id="PTHR11516">
    <property type="entry name" value="PYRUVATE DEHYDROGENASE E1 COMPONENT, ALPHA SUBUNIT BACTERIAL AND ORGANELLAR"/>
    <property type="match status" value="1"/>
</dbReference>
<evidence type="ECO:0000259" key="4">
    <source>
        <dbReference type="Pfam" id="PF00676"/>
    </source>
</evidence>
<dbReference type="SUPFAM" id="SSF52518">
    <property type="entry name" value="Thiamin diphosphate-binding fold (THDP-binding)"/>
    <property type="match status" value="1"/>
</dbReference>
<reference evidence="5" key="1">
    <citation type="submission" date="2017-02" db="EMBL/GenBank/DDBJ databases">
        <title>Delving into the versatile metabolic prowess of the omnipresent phylum Bacteroidetes.</title>
        <authorList>
            <person name="Nobu M.K."/>
            <person name="Mei R."/>
            <person name="Narihiro T."/>
            <person name="Kuroda K."/>
            <person name="Liu W.-T."/>
        </authorList>
    </citation>
    <scope>NUCLEOTIDE SEQUENCE</scope>
    <source>
        <strain evidence="5">ADurb.Bin131</strain>
    </source>
</reference>
<dbReference type="PANTHER" id="PTHR11516:SF60">
    <property type="entry name" value="PYRUVATE DEHYDROGENASE E1 COMPONENT SUBUNIT ALPHA"/>
    <property type="match status" value="1"/>
</dbReference>
<dbReference type="GO" id="GO:0006086">
    <property type="term" value="P:pyruvate decarboxylation to acetyl-CoA"/>
    <property type="evidence" value="ECO:0007669"/>
    <property type="project" value="TreeGrafter"/>
</dbReference>
<sequence length="320" mass="35354">MYKVSKDEAIKLLKQMMEIRKFEDKIMELLAKNIAEGGSHLYAGMEATGVGAISALRPDDYITSTHRGHGHAIAKDGDLKALMAEILGKKTGVCKGKGGSLHLADLSKGNLGANGIVGGSLGIATGAGLSIKLQKQDRVVVCFFGDGATNNGIFFECLNMASLWKLPVIYLCENNKYGMSVSVERASSVVDLTKKALAFDMPSESVDGQDVIAVKEIVSKWVNHARKGKGPSFIVSNTYRYYGHSRSDPRVYRTKEEEKFWKERDPIVLFSNKMMEEGILKENEIKEIDRETDKEIEEATEYAINSPLPDPEDLYTDLYV</sequence>
<evidence type="ECO:0000256" key="3">
    <source>
        <dbReference type="ARBA" id="ARBA00023052"/>
    </source>
</evidence>
<gene>
    <name evidence="5" type="primary">acoA</name>
    <name evidence="5" type="ORF">BWX89_01776</name>
</gene>
<dbReference type="EMBL" id="MWDQ01000152">
    <property type="protein sequence ID" value="OQB71659.1"/>
    <property type="molecule type" value="Genomic_DNA"/>
</dbReference>
<dbReference type="Gene3D" id="3.40.50.970">
    <property type="match status" value="1"/>
</dbReference>
<dbReference type="InterPro" id="IPR001017">
    <property type="entry name" value="DH_E1"/>
</dbReference>
<keyword evidence="3" id="KW-0786">Thiamine pyrophosphate</keyword>
<evidence type="ECO:0000256" key="1">
    <source>
        <dbReference type="ARBA" id="ARBA00001964"/>
    </source>
</evidence>